<name>A0ABS5QD86_9PROT</name>
<comment type="caution">
    <text evidence="1">The sequence shown here is derived from an EMBL/GenBank/DDBJ whole genome shotgun (WGS) entry which is preliminary data.</text>
</comment>
<dbReference type="Proteomes" id="UP000766336">
    <property type="component" value="Unassembled WGS sequence"/>
</dbReference>
<accession>A0ABS5QD86</accession>
<organism evidence="1 2">
    <name type="scientific">Roseococcus pinisoli</name>
    <dbReference type="NCBI Taxonomy" id="2835040"/>
    <lineage>
        <taxon>Bacteria</taxon>
        <taxon>Pseudomonadati</taxon>
        <taxon>Pseudomonadota</taxon>
        <taxon>Alphaproteobacteria</taxon>
        <taxon>Acetobacterales</taxon>
        <taxon>Roseomonadaceae</taxon>
        <taxon>Roseococcus</taxon>
    </lineage>
</organism>
<reference evidence="1 2" key="1">
    <citation type="submission" date="2021-05" db="EMBL/GenBank/DDBJ databases">
        <title>Roseococcus sp. XZZS9, whole genome shotgun sequencing project.</title>
        <authorList>
            <person name="Zhao G."/>
            <person name="Shen L."/>
        </authorList>
    </citation>
    <scope>NUCLEOTIDE SEQUENCE [LARGE SCALE GENOMIC DNA]</scope>
    <source>
        <strain evidence="1 2">XZZS9</strain>
    </source>
</reference>
<sequence length="76" mass="7628">MRGEIRDPPAGALARPGAVPVGFNGASMAALLAVARSARAAGIDPAAEVRDLAWGLHPALPAALIGDAVEHVLARI</sequence>
<keyword evidence="2" id="KW-1185">Reference proteome</keyword>
<evidence type="ECO:0000313" key="1">
    <source>
        <dbReference type="EMBL" id="MBS7810558.1"/>
    </source>
</evidence>
<dbReference type="RefSeq" id="WP_213669171.1">
    <property type="nucleotide sequence ID" value="NZ_JAHCDA010000001.1"/>
</dbReference>
<evidence type="ECO:0000313" key="2">
    <source>
        <dbReference type="Proteomes" id="UP000766336"/>
    </source>
</evidence>
<gene>
    <name evidence="1" type="ORF">KHU32_06390</name>
</gene>
<protein>
    <submittedName>
        <fullName evidence="1">Uncharacterized protein</fullName>
    </submittedName>
</protein>
<proteinExistence type="predicted"/>
<dbReference type="EMBL" id="JAHCDA010000001">
    <property type="protein sequence ID" value="MBS7810558.1"/>
    <property type="molecule type" value="Genomic_DNA"/>
</dbReference>